<reference evidence="1 2" key="1">
    <citation type="submission" date="2018-09" db="EMBL/GenBank/DDBJ databases">
        <title>A high-quality reference genome of wild soybean provides a powerful tool to mine soybean genomes.</title>
        <authorList>
            <person name="Xie M."/>
            <person name="Chung C.Y.L."/>
            <person name="Li M.-W."/>
            <person name="Wong F.-L."/>
            <person name="Chan T.-F."/>
            <person name="Lam H.-M."/>
        </authorList>
    </citation>
    <scope>NUCLEOTIDE SEQUENCE [LARGE SCALE GENOMIC DNA]</scope>
    <source>
        <strain evidence="2">cv. W05</strain>
        <tissue evidence="1">Hypocotyl of etiolated seedlings</tissue>
    </source>
</reference>
<dbReference type="SUPFAM" id="SSF56672">
    <property type="entry name" value="DNA/RNA polymerases"/>
    <property type="match status" value="1"/>
</dbReference>
<proteinExistence type="predicted"/>
<dbReference type="PANTHER" id="PTHR24559:SF444">
    <property type="entry name" value="REVERSE TRANSCRIPTASE DOMAIN-CONTAINING PROTEIN"/>
    <property type="match status" value="1"/>
</dbReference>
<dbReference type="AlphaFoldDB" id="A0A445LQE2"/>
<dbReference type="Proteomes" id="UP000289340">
    <property type="component" value="Chromosome 2"/>
</dbReference>
<accession>A0A445LQE2</accession>
<dbReference type="PANTHER" id="PTHR24559">
    <property type="entry name" value="TRANSPOSON TY3-I GAG-POL POLYPROTEIN"/>
    <property type="match status" value="1"/>
</dbReference>
<evidence type="ECO:0000313" key="1">
    <source>
        <dbReference type="EMBL" id="RZC25312.1"/>
    </source>
</evidence>
<gene>
    <name evidence="1" type="ORF">D0Y65_004137</name>
</gene>
<dbReference type="EMBL" id="QZWG01000002">
    <property type="protein sequence ID" value="RZC25312.1"/>
    <property type="molecule type" value="Genomic_DNA"/>
</dbReference>
<keyword evidence="2" id="KW-1185">Reference proteome</keyword>
<protein>
    <submittedName>
        <fullName evidence="1">Uncharacterized protein</fullName>
    </submittedName>
</protein>
<sequence length="265" mass="30072">MPIIDPKFYCHKLAIYPEARYVAQRKRKLNPERGEVVDEESRKLLNVGFIREVQYATWLANMVMLRKPNGIWRMCTNYTDLNKAYPKDSYLLSSIDHLVGGAFEFLILSFSFDLEIKDKKDNENVVVDHLSRLNNSEIGANNLIRWCVIEVEAKSILWHCHNSPYGGHFNGERTTAKKALEHHSVRHKVASLYHCLNPASAPDCCALVNFGLARVFLLSIWTQVVRLAGLALAQRTFIARPSSRFFLALSKRSVALSQPIGLASG</sequence>
<name>A0A445LQE2_GLYSO</name>
<dbReference type="Gene3D" id="3.10.10.10">
    <property type="entry name" value="HIV Type 1 Reverse Transcriptase, subunit A, domain 1"/>
    <property type="match status" value="1"/>
</dbReference>
<evidence type="ECO:0000313" key="2">
    <source>
        <dbReference type="Proteomes" id="UP000289340"/>
    </source>
</evidence>
<dbReference type="InterPro" id="IPR053134">
    <property type="entry name" value="RNA-dir_DNA_polymerase"/>
</dbReference>
<comment type="caution">
    <text evidence="1">The sequence shown here is derived from an EMBL/GenBank/DDBJ whole genome shotgun (WGS) entry which is preliminary data.</text>
</comment>
<dbReference type="InterPro" id="IPR043502">
    <property type="entry name" value="DNA/RNA_pol_sf"/>
</dbReference>
<organism evidence="1 2">
    <name type="scientific">Glycine soja</name>
    <name type="common">Wild soybean</name>
    <dbReference type="NCBI Taxonomy" id="3848"/>
    <lineage>
        <taxon>Eukaryota</taxon>
        <taxon>Viridiplantae</taxon>
        <taxon>Streptophyta</taxon>
        <taxon>Embryophyta</taxon>
        <taxon>Tracheophyta</taxon>
        <taxon>Spermatophyta</taxon>
        <taxon>Magnoliopsida</taxon>
        <taxon>eudicotyledons</taxon>
        <taxon>Gunneridae</taxon>
        <taxon>Pentapetalae</taxon>
        <taxon>rosids</taxon>
        <taxon>fabids</taxon>
        <taxon>Fabales</taxon>
        <taxon>Fabaceae</taxon>
        <taxon>Papilionoideae</taxon>
        <taxon>50 kb inversion clade</taxon>
        <taxon>NPAAA clade</taxon>
        <taxon>indigoferoid/millettioid clade</taxon>
        <taxon>Phaseoleae</taxon>
        <taxon>Glycine</taxon>
        <taxon>Glycine subgen. Soja</taxon>
    </lineage>
</organism>